<keyword evidence="7" id="KW-0862">Zinc</keyword>
<dbReference type="GO" id="GO:0034080">
    <property type="term" value="P:CENP-A containing chromatin assembly"/>
    <property type="evidence" value="ECO:0007669"/>
    <property type="project" value="TreeGrafter"/>
</dbReference>
<organism evidence="14 15">
    <name type="scientific">Plasmopara halstedii</name>
    <name type="common">Downy mildew of sunflower</name>
    <dbReference type="NCBI Taxonomy" id="4781"/>
    <lineage>
        <taxon>Eukaryota</taxon>
        <taxon>Sar</taxon>
        <taxon>Stramenopiles</taxon>
        <taxon>Oomycota</taxon>
        <taxon>Peronosporomycetes</taxon>
        <taxon>Peronosporales</taxon>
        <taxon>Peronosporaceae</taxon>
        <taxon>Plasmopara</taxon>
    </lineage>
</organism>
<evidence type="ECO:0000256" key="4">
    <source>
        <dbReference type="ARBA" id="ARBA00022618"/>
    </source>
</evidence>
<dbReference type="AlphaFoldDB" id="A0A0P1AL82"/>
<keyword evidence="15" id="KW-1185">Reference proteome</keyword>
<name>A0A0P1AL82_PLAHL</name>
<keyword evidence="10" id="KW-0137">Centromere</keyword>
<feature type="domain" description="Mis18" evidence="13">
    <location>
        <begin position="729"/>
        <end position="826"/>
    </location>
</feature>
<evidence type="ECO:0000256" key="8">
    <source>
        <dbReference type="ARBA" id="ARBA00023242"/>
    </source>
</evidence>
<feature type="region of interest" description="Disordered" evidence="12">
    <location>
        <begin position="885"/>
        <end position="907"/>
    </location>
</feature>
<evidence type="ECO:0000256" key="3">
    <source>
        <dbReference type="ARBA" id="ARBA00022454"/>
    </source>
</evidence>
<evidence type="ECO:0000256" key="6">
    <source>
        <dbReference type="ARBA" id="ARBA00022776"/>
    </source>
</evidence>
<keyword evidence="8" id="KW-0539">Nucleus</keyword>
<dbReference type="OrthoDB" id="74210at2759"/>
<evidence type="ECO:0000256" key="10">
    <source>
        <dbReference type="ARBA" id="ARBA00023328"/>
    </source>
</evidence>
<comment type="subcellular location">
    <subcellularLocation>
        <location evidence="2">Chromosome</location>
        <location evidence="2">Centromere</location>
    </subcellularLocation>
    <subcellularLocation>
        <location evidence="1">Nucleus</location>
    </subcellularLocation>
</comment>
<keyword evidence="9" id="KW-0131">Cell cycle</keyword>
<dbReference type="GO" id="GO:0000775">
    <property type="term" value="C:chromosome, centromeric region"/>
    <property type="evidence" value="ECO:0007669"/>
    <property type="project" value="UniProtKB-SubCell"/>
</dbReference>
<evidence type="ECO:0000256" key="9">
    <source>
        <dbReference type="ARBA" id="ARBA00023306"/>
    </source>
</evidence>
<dbReference type="RefSeq" id="XP_024578425.1">
    <property type="nucleotide sequence ID" value="XM_024727894.1"/>
</dbReference>
<dbReference type="GO" id="GO:0007059">
    <property type="term" value="P:chromosome segregation"/>
    <property type="evidence" value="ECO:0007669"/>
    <property type="project" value="TreeGrafter"/>
</dbReference>
<feature type="coiled-coil region" evidence="11">
    <location>
        <begin position="360"/>
        <end position="387"/>
    </location>
</feature>
<evidence type="ECO:0000256" key="11">
    <source>
        <dbReference type="SAM" id="Coils"/>
    </source>
</evidence>
<evidence type="ECO:0000256" key="2">
    <source>
        <dbReference type="ARBA" id="ARBA00004584"/>
    </source>
</evidence>
<dbReference type="Pfam" id="PF03226">
    <property type="entry name" value="Yippee-Mis18"/>
    <property type="match status" value="1"/>
</dbReference>
<keyword evidence="4" id="KW-0132">Cell division</keyword>
<feature type="compositionally biased region" description="Basic and acidic residues" evidence="12">
    <location>
        <begin position="898"/>
        <end position="907"/>
    </location>
</feature>
<dbReference type="GeneID" id="36407417"/>
<feature type="region of interest" description="Disordered" evidence="12">
    <location>
        <begin position="703"/>
        <end position="722"/>
    </location>
</feature>
<dbReference type="PANTHER" id="PTHR16431:SF1">
    <property type="entry name" value="NEUROGENIC PROTEIN MASTERMIND"/>
    <property type="match status" value="1"/>
</dbReference>
<dbReference type="CDD" id="cd00060">
    <property type="entry name" value="FHA"/>
    <property type="match status" value="1"/>
</dbReference>
<evidence type="ECO:0000256" key="1">
    <source>
        <dbReference type="ARBA" id="ARBA00004123"/>
    </source>
</evidence>
<evidence type="ECO:0000256" key="5">
    <source>
        <dbReference type="ARBA" id="ARBA00022723"/>
    </source>
</evidence>
<keyword evidence="11" id="KW-0175">Coiled coil</keyword>
<feature type="compositionally biased region" description="Low complexity" evidence="12">
    <location>
        <begin position="447"/>
        <end position="460"/>
    </location>
</feature>
<feature type="coiled-coil region" evidence="11">
    <location>
        <begin position="848"/>
        <end position="882"/>
    </location>
</feature>
<protein>
    <submittedName>
        <fullName evidence="14">Yippee/Mis18</fullName>
    </submittedName>
</protein>
<dbReference type="SUPFAM" id="SSF49879">
    <property type="entry name" value="SMAD/FHA domain"/>
    <property type="match status" value="1"/>
</dbReference>
<dbReference type="InterPro" id="IPR008984">
    <property type="entry name" value="SMAD_FHA_dom_sf"/>
</dbReference>
<dbReference type="GO" id="GO:0051301">
    <property type="term" value="P:cell division"/>
    <property type="evidence" value="ECO:0007669"/>
    <property type="project" value="UniProtKB-KW"/>
</dbReference>
<sequence>MPSTSPFKTVLRVCQSIENNQQTQEHETHSLSHVASNGIVLGTGSHATYKLRPGSEADALHGTLERTSGLGVWVYSDHSSEGTIVNNVHKILHDAVVVHQGDTLTLGQIEIKLCLEKNPTEVAPEEEESMEQKERVSPVSINQKIETSTSRAERLARRRASTPWGSTSFCKTLSTKQQLHIQTSGLSFVESQSIATIEPIVIPEYTASNGCGTQWQEKQNSIAMTTLKAGSPKQPRQSQSSHRSRTQFVLGIDVPQVEENTEKVACPPPLEYSSSPIVSPSSLMTRKRHTLVPSNSDYVNEMPPPPFLRVTARRDDLRIQVSKKMAAAAPMSAGKLAVPCVIAKNLEVQAPASPVAQRDIKKQQETLQTILKQKSNEEQLLKQQQEEWMRMAFESCDSPDTMSGEREKQSCVNIDSDELAFFSVQTPVLLRTISLGMSEQQTPLPSPRSSASTRASRSRLNSCDGTFIERKRQDSNGRRKTTALVLSPSLLYQNGVELSPSVKENELRTSNDSISSSATTITACHRRVTSSLVSDPASSVDLCDFVGYEEDTEDLITSYTTAELYGSDEHLRHSREDCISLLDTNRIDRFGTLSPPLSSISYGLSPLNSADTRLGSPRRCSLKTSENSISNNINESQHISDSTETNNVIQMITQNLIMHEAPLKRYHAGNTDGSKPSHSAMHKKAKMLAKFHTSAHMSMLSKQHNGERHPEVSNVDQETEDGDNTTMPLVVFQCSTCRSIFGDSYAFVCSTEQLWLVTLSHVMNVTLAPEVQTASAGFDAGSSYYELLCHNCQAVLGRRYLTTPVALDEIRDLFSFSTGAITSYTLGDPMQKGEGEEDIWMKQASIACSTAMQTLAAEQSEVMRLREEMEKVKTLMVAVDERLAHLEGSAPESDDDAAGERQHSRQA</sequence>
<dbReference type="Gene3D" id="2.60.200.20">
    <property type="match status" value="1"/>
</dbReference>
<dbReference type="GO" id="GO:0005634">
    <property type="term" value="C:nucleus"/>
    <property type="evidence" value="ECO:0007669"/>
    <property type="project" value="UniProtKB-SubCell"/>
</dbReference>
<dbReference type="Proteomes" id="UP000054928">
    <property type="component" value="Unassembled WGS sequence"/>
</dbReference>
<keyword evidence="5" id="KW-0479">Metal-binding</keyword>
<dbReference type="PANTHER" id="PTHR16431">
    <property type="entry name" value="NEUROGENIC PROTEIN MASTERMIND"/>
    <property type="match status" value="1"/>
</dbReference>
<evidence type="ECO:0000313" key="15">
    <source>
        <dbReference type="Proteomes" id="UP000054928"/>
    </source>
</evidence>
<proteinExistence type="predicted"/>
<evidence type="ECO:0000313" key="14">
    <source>
        <dbReference type="EMBL" id="CEG42056.1"/>
    </source>
</evidence>
<evidence type="ECO:0000259" key="13">
    <source>
        <dbReference type="PROSITE" id="PS51793"/>
    </source>
</evidence>
<evidence type="ECO:0000256" key="12">
    <source>
        <dbReference type="SAM" id="MobiDB-lite"/>
    </source>
</evidence>
<keyword evidence="3" id="KW-0158">Chromosome</keyword>
<dbReference type="STRING" id="4781.A0A0P1AL82"/>
<feature type="region of interest" description="Disordered" evidence="12">
    <location>
        <begin position="438"/>
        <end position="460"/>
    </location>
</feature>
<dbReference type="GO" id="GO:0046872">
    <property type="term" value="F:metal ion binding"/>
    <property type="evidence" value="ECO:0007669"/>
    <property type="project" value="UniProtKB-KW"/>
</dbReference>
<accession>A0A0P1AL82</accession>
<reference evidence="15" key="1">
    <citation type="submission" date="2014-09" db="EMBL/GenBank/DDBJ databases">
        <authorList>
            <person name="Sharma Rahul"/>
            <person name="Thines Marco"/>
        </authorList>
    </citation>
    <scope>NUCLEOTIDE SEQUENCE [LARGE SCALE GENOMIC DNA]</scope>
</reference>
<dbReference type="PROSITE" id="PS51793">
    <property type="entry name" value="MIS18"/>
    <property type="match status" value="1"/>
</dbReference>
<dbReference type="InterPro" id="IPR034752">
    <property type="entry name" value="Mis18"/>
</dbReference>
<evidence type="ECO:0000256" key="7">
    <source>
        <dbReference type="ARBA" id="ARBA00022833"/>
    </source>
</evidence>
<dbReference type="GO" id="GO:0000785">
    <property type="term" value="C:chromatin"/>
    <property type="evidence" value="ECO:0007669"/>
    <property type="project" value="TreeGrafter"/>
</dbReference>
<dbReference type="InterPro" id="IPR004910">
    <property type="entry name" value="Yippee/Mis18/Cereblon"/>
</dbReference>
<keyword evidence="6" id="KW-0498">Mitosis</keyword>
<dbReference type="EMBL" id="CCYD01000610">
    <property type="protein sequence ID" value="CEG42056.1"/>
    <property type="molecule type" value="Genomic_DNA"/>
</dbReference>